<accession>A0A2W5R2P9</accession>
<reference evidence="1 2" key="1">
    <citation type="submission" date="2017-08" db="EMBL/GenBank/DDBJ databases">
        <title>Infants hospitalized years apart are colonized by the same room-sourced microbial strains.</title>
        <authorList>
            <person name="Brooks B."/>
            <person name="Olm M.R."/>
            <person name="Firek B.A."/>
            <person name="Baker R."/>
            <person name="Thomas B.C."/>
            <person name="Morowitz M.J."/>
            <person name="Banfield J.F."/>
        </authorList>
    </citation>
    <scope>NUCLEOTIDE SEQUENCE [LARGE SCALE GENOMIC DNA]</scope>
    <source>
        <strain evidence="1">S2_005_001_R2_27</strain>
    </source>
</reference>
<dbReference type="Proteomes" id="UP000248887">
    <property type="component" value="Unassembled WGS sequence"/>
</dbReference>
<dbReference type="PANTHER" id="PTHR11803:SF39">
    <property type="entry name" value="2-IMINOBUTANOATE_2-IMINOPROPANOATE DEAMINASE"/>
    <property type="match status" value="1"/>
</dbReference>
<dbReference type="InterPro" id="IPR006175">
    <property type="entry name" value="YjgF/YER057c/UK114"/>
</dbReference>
<proteinExistence type="predicted"/>
<name>A0A2W5R2P9_ANCNO</name>
<dbReference type="Gene3D" id="3.30.1330.40">
    <property type="entry name" value="RutC-like"/>
    <property type="match status" value="1"/>
</dbReference>
<dbReference type="EMBL" id="QFQD01000016">
    <property type="protein sequence ID" value="PZQ83816.1"/>
    <property type="molecule type" value="Genomic_DNA"/>
</dbReference>
<dbReference type="SUPFAM" id="SSF55298">
    <property type="entry name" value="YjgF-like"/>
    <property type="match status" value="1"/>
</dbReference>
<dbReference type="GO" id="GO:0005829">
    <property type="term" value="C:cytosol"/>
    <property type="evidence" value="ECO:0007669"/>
    <property type="project" value="TreeGrafter"/>
</dbReference>
<dbReference type="CDD" id="cd00448">
    <property type="entry name" value="YjgF_YER057c_UK114_family"/>
    <property type="match status" value="1"/>
</dbReference>
<dbReference type="AlphaFoldDB" id="A0A2W5R2P9"/>
<comment type="caution">
    <text evidence="1">The sequence shown here is derived from an EMBL/GenBank/DDBJ whole genome shotgun (WGS) entry which is preliminary data.</text>
</comment>
<evidence type="ECO:0000313" key="1">
    <source>
        <dbReference type="EMBL" id="PZQ83816.1"/>
    </source>
</evidence>
<dbReference type="Pfam" id="PF01042">
    <property type="entry name" value="Ribonuc_L-PSP"/>
    <property type="match status" value="1"/>
</dbReference>
<sequence length="129" mass="14228">MTIIRYGAGEVGAGGQKLPFARATQANGWLYVSGQVAMEKGEIVRGGIVAESRKAIENMIAILHEAGYGIEDIVRCGVWLDDPRDFWSFNGVYAEYFSDNPPARACVQSRMMVDCKVEIDCVAFRADKM</sequence>
<dbReference type="GO" id="GO:0019239">
    <property type="term" value="F:deaminase activity"/>
    <property type="evidence" value="ECO:0007669"/>
    <property type="project" value="TreeGrafter"/>
</dbReference>
<dbReference type="PANTHER" id="PTHR11803">
    <property type="entry name" value="2-IMINOBUTANOATE/2-IMINOPROPANOATE DEAMINASE RIDA"/>
    <property type="match status" value="1"/>
</dbReference>
<gene>
    <name evidence="1" type="ORF">DI549_06730</name>
</gene>
<dbReference type="InterPro" id="IPR035959">
    <property type="entry name" value="RutC-like_sf"/>
</dbReference>
<evidence type="ECO:0000313" key="2">
    <source>
        <dbReference type="Proteomes" id="UP000248887"/>
    </source>
</evidence>
<protein>
    <submittedName>
        <fullName evidence="1">Reactive intermediate/imine deaminase</fullName>
    </submittedName>
</protein>
<organism evidence="1 2">
    <name type="scientific">Ancylobacter novellus</name>
    <name type="common">Thiobacillus novellus</name>
    <dbReference type="NCBI Taxonomy" id="921"/>
    <lineage>
        <taxon>Bacteria</taxon>
        <taxon>Pseudomonadati</taxon>
        <taxon>Pseudomonadota</taxon>
        <taxon>Alphaproteobacteria</taxon>
        <taxon>Hyphomicrobiales</taxon>
        <taxon>Xanthobacteraceae</taxon>
        <taxon>Ancylobacter</taxon>
    </lineage>
</organism>